<feature type="compositionally biased region" description="Low complexity" evidence="8">
    <location>
        <begin position="153"/>
        <end position="166"/>
    </location>
</feature>
<feature type="domain" description="Protein kinase" evidence="9">
    <location>
        <begin position="1"/>
        <end position="126"/>
    </location>
</feature>
<dbReference type="InterPro" id="IPR011009">
    <property type="entry name" value="Kinase-like_dom_sf"/>
</dbReference>
<protein>
    <recommendedName>
        <fullName evidence="1">non-specific serine/threonine protein kinase</fullName>
        <ecNumber evidence="1">2.7.11.1</ecNumber>
    </recommendedName>
</protein>
<evidence type="ECO:0000256" key="3">
    <source>
        <dbReference type="ARBA" id="ARBA00022679"/>
    </source>
</evidence>
<evidence type="ECO:0000313" key="10">
    <source>
        <dbReference type="EMBL" id="RQX74742.1"/>
    </source>
</evidence>
<dbReference type="PANTHER" id="PTHR11042:SF160">
    <property type="entry name" value="EUKARYOTIC TRANSLATION INITIATION FACTOR 2-ALPHA KINASE 1"/>
    <property type="match status" value="1"/>
</dbReference>
<dbReference type="EMBL" id="AHIV02000282">
    <property type="protein sequence ID" value="RQX74742.1"/>
    <property type="molecule type" value="Genomic_DNA"/>
</dbReference>
<keyword evidence="6" id="KW-0067">ATP-binding</keyword>
<keyword evidence="5 10" id="KW-0418">Kinase</keyword>
<feature type="region of interest" description="Disordered" evidence="8">
    <location>
        <begin position="1"/>
        <end position="29"/>
    </location>
</feature>
<keyword evidence="2" id="KW-0723">Serine/threonine-protein kinase</keyword>
<dbReference type="Proteomes" id="UP000284452">
    <property type="component" value="Unassembled WGS sequence"/>
</dbReference>
<dbReference type="GO" id="GO:0017148">
    <property type="term" value="P:negative regulation of translation"/>
    <property type="evidence" value="ECO:0007669"/>
    <property type="project" value="UniProtKB-KW"/>
</dbReference>
<evidence type="ECO:0000256" key="4">
    <source>
        <dbReference type="ARBA" id="ARBA00022741"/>
    </source>
</evidence>
<dbReference type="GO" id="GO:0005737">
    <property type="term" value="C:cytoplasm"/>
    <property type="evidence" value="ECO:0007669"/>
    <property type="project" value="TreeGrafter"/>
</dbReference>
<keyword evidence="3" id="KW-0808">Transferase</keyword>
<dbReference type="EC" id="2.7.11.1" evidence="1"/>
<dbReference type="PROSITE" id="PS50011">
    <property type="entry name" value="PROTEIN_KINASE_DOM"/>
    <property type="match status" value="1"/>
</dbReference>
<gene>
    <name evidence="10" type="ORF">TGCAST_387270</name>
</gene>
<dbReference type="GO" id="GO:0004694">
    <property type="term" value="F:eukaryotic translation initiation factor 2alpha kinase activity"/>
    <property type="evidence" value="ECO:0007669"/>
    <property type="project" value="TreeGrafter"/>
</dbReference>
<evidence type="ECO:0000259" key="9">
    <source>
        <dbReference type="PROSITE" id="PS50011"/>
    </source>
</evidence>
<evidence type="ECO:0000256" key="5">
    <source>
        <dbReference type="ARBA" id="ARBA00022777"/>
    </source>
</evidence>
<organism evidence="10 11">
    <name type="scientific">Toxoplasma gondii CAST</name>
    <dbReference type="NCBI Taxonomy" id="943122"/>
    <lineage>
        <taxon>Eukaryota</taxon>
        <taxon>Sar</taxon>
        <taxon>Alveolata</taxon>
        <taxon>Apicomplexa</taxon>
        <taxon>Conoidasida</taxon>
        <taxon>Coccidia</taxon>
        <taxon>Eucoccidiorida</taxon>
        <taxon>Eimeriorina</taxon>
        <taxon>Sarcocystidae</taxon>
        <taxon>Toxoplasma</taxon>
    </lineage>
</organism>
<dbReference type="Gene3D" id="1.10.510.10">
    <property type="entry name" value="Transferase(Phosphotransferase) domain 1"/>
    <property type="match status" value="1"/>
</dbReference>
<feature type="region of interest" description="Disordered" evidence="8">
    <location>
        <begin position="214"/>
        <end position="256"/>
    </location>
</feature>
<sequence length="256" mass="27438">MSCTTQGNTKAGGLETEEESCERHEQRSYKGEVIGTPAYAAPEGGGLCDEKADIYSSALILLELLCPRFTTVMERVKTLEDFKTSYSVPQHIRLHLHPWYLLMKEMARPEPQHRPSAYTVLKHVKMLLTPPGDTQPQRVMLLYPEPGSPQLDASASPSGALGPLLSSSPALEPSAFPAEPSFPAPIGSTSPFSSSSSSLGAAETLSFALDDGASSVAAEECDEAEKPSAESPGVETLGDRAYGMRVRPGKGKNERD</sequence>
<evidence type="ECO:0000256" key="1">
    <source>
        <dbReference type="ARBA" id="ARBA00012513"/>
    </source>
</evidence>
<keyword evidence="7" id="KW-0652">Protein synthesis inhibitor</keyword>
<dbReference type="InterPro" id="IPR000719">
    <property type="entry name" value="Prot_kinase_dom"/>
</dbReference>
<evidence type="ECO:0000256" key="6">
    <source>
        <dbReference type="ARBA" id="ARBA00022840"/>
    </source>
</evidence>
<evidence type="ECO:0000313" key="11">
    <source>
        <dbReference type="Proteomes" id="UP000284452"/>
    </source>
</evidence>
<dbReference type="SUPFAM" id="SSF56112">
    <property type="entry name" value="Protein kinase-like (PK-like)"/>
    <property type="match status" value="1"/>
</dbReference>
<dbReference type="GO" id="GO:0005634">
    <property type="term" value="C:nucleus"/>
    <property type="evidence" value="ECO:0007669"/>
    <property type="project" value="TreeGrafter"/>
</dbReference>
<comment type="caution">
    <text evidence="10">The sequence shown here is derived from an EMBL/GenBank/DDBJ whole genome shotgun (WGS) entry which is preliminary data.</text>
</comment>
<name>A0A425I7B5_TOXGO</name>
<evidence type="ECO:0000256" key="7">
    <source>
        <dbReference type="ARBA" id="ARBA00023193"/>
    </source>
</evidence>
<dbReference type="AlphaFoldDB" id="A0A425I7B5"/>
<dbReference type="VEuPathDB" id="ToxoDB:TGCAST_387270"/>
<proteinExistence type="predicted"/>
<dbReference type="GO" id="GO:0005524">
    <property type="term" value="F:ATP binding"/>
    <property type="evidence" value="ECO:0007669"/>
    <property type="project" value="UniProtKB-KW"/>
</dbReference>
<dbReference type="PANTHER" id="PTHR11042">
    <property type="entry name" value="EUKARYOTIC TRANSLATION INITIATION FACTOR 2-ALPHA KINASE EIF2-ALPHA KINASE -RELATED"/>
    <property type="match status" value="1"/>
</dbReference>
<evidence type="ECO:0000256" key="8">
    <source>
        <dbReference type="SAM" id="MobiDB-lite"/>
    </source>
</evidence>
<dbReference type="InterPro" id="IPR050339">
    <property type="entry name" value="CC_SR_Kinase"/>
</dbReference>
<accession>A0A425I7B5</accession>
<feature type="region of interest" description="Disordered" evidence="8">
    <location>
        <begin position="131"/>
        <end position="166"/>
    </location>
</feature>
<reference evidence="10 11" key="1">
    <citation type="submission" date="2017-10" db="EMBL/GenBank/DDBJ databases">
        <authorList>
            <person name="Sibley D."/>
            <person name="Venepally P."/>
            <person name="Karamycheva S."/>
            <person name="Hadjithomas M."/>
            <person name="Khan A."/>
            <person name="Brunk B."/>
            <person name="Roos D."/>
            <person name="Caler E."/>
            <person name="Lorenzi H."/>
        </authorList>
    </citation>
    <scope>NUCLEOTIDE SEQUENCE [LARGE SCALE GENOMIC DNA]</scope>
    <source>
        <strain evidence="10 11">CAST</strain>
    </source>
</reference>
<keyword evidence="4" id="KW-0547">Nucleotide-binding</keyword>
<evidence type="ECO:0000256" key="2">
    <source>
        <dbReference type="ARBA" id="ARBA00022527"/>
    </source>
</evidence>